<dbReference type="InterPro" id="IPR050698">
    <property type="entry name" value="MBL"/>
</dbReference>
<reference evidence="4" key="2">
    <citation type="journal article" date="2021" name="PeerJ">
        <title>Extensive microbial diversity within the chicken gut microbiome revealed by metagenomics and culture.</title>
        <authorList>
            <person name="Gilroy R."/>
            <person name="Ravi A."/>
            <person name="Getino M."/>
            <person name="Pursley I."/>
            <person name="Horton D.L."/>
            <person name="Alikhan N.F."/>
            <person name="Baker D."/>
            <person name="Gharbi K."/>
            <person name="Hall N."/>
            <person name="Watson M."/>
            <person name="Adriaenssens E.M."/>
            <person name="Foster-Nyarko E."/>
            <person name="Jarju S."/>
            <person name="Secka A."/>
            <person name="Antonio M."/>
            <person name="Oren A."/>
            <person name="Chaudhuri R.R."/>
            <person name="La Ragione R."/>
            <person name="Hildebrand F."/>
            <person name="Pallen M.J."/>
        </authorList>
    </citation>
    <scope>NUCLEOTIDE SEQUENCE</scope>
    <source>
        <strain evidence="4">ChiBcec7-5410</strain>
    </source>
</reference>
<dbReference type="InterPro" id="IPR036866">
    <property type="entry name" value="RibonucZ/Hydroxyglut_hydro"/>
</dbReference>
<protein>
    <submittedName>
        <fullName evidence="4">MBL fold metallo-hydrolase</fullName>
    </submittedName>
</protein>
<dbReference type="SMART" id="SM00849">
    <property type="entry name" value="Lactamase_B"/>
    <property type="match status" value="1"/>
</dbReference>
<accession>A0A9D1KS48</accession>
<evidence type="ECO:0000313" key="5">
    <source>
        <dbReference type="Proteomes" id="UP000824160"/>
    </source>
</evidence>
<dbReference type="InterPro" id="IPR011108">
    <property type="entry name" value="RMMBL"/>
</dbReference>
<dbReference type="CDD" id="cd16295">
    <property type="entry name" value="TTHA0252-CPSF-like_MBL-fold"/>
    <property type="match status" value="1"/>
</dbReference>
<dbReference type="EMBL" id="DVLW01000024">
    <property type="protein sequence ID" value="HIT93702.1"/>
    <property type="molecule type" value="Genomic_DNA"/>
</dbReference>
<dbReference type="Proteomes" id="UP000824160">
    <property type="component" value="Unassembled WGS sequence"/>
</dbReference>
<dbReference type="PANTHER" id="PTHR11203">
    <property type="entry name" value="CLEAVAGE AND POLYADENYLATION SPECIFICITY FACTOR FAMILY MEMBER"/>
    <property type="match status" value="1"/>
</dbReference>
<name>A0A9D1KS48_9FIRM</name>
<dbReference type="Pfam" id="PF07521">
    <property type="entry name" value="RMMBL"/>
    <property type="match status" value="1"/>
</dbReference>
<proteinExistence type="predicted"/>
<sequence>MKLTFIGANHEVTGSCHCLEACGKKILVDYGMEQGINPFMNAPAPFSPAETDIVLITHAHIDHTGLLPLLYRQGFRGKIYATSATTELCEIMLRDCAHIQEADAEWMTRKHKRAGTEPVEPLFTMEDADGVLKLFRPCHYGQQVEIASGISIRFIDAGHLLGSASIEVWLDENGVQKKMVFSGDIGNLNQPLIKNPTYPETADYVIMESTYGDRSHGPKPDYEKNLAAIIEETYARGGNVVIPCFAVGRTQEVLYFLRKIHADKMAKGFENMEVWLDSPLAIEATRIFDEQTRECFDDETLALMDAGINPLQFEGLRLAITSEESKHINEDPAPKVILSASGMCDAGRIRHHLKHNLWRSDSTVVFAGYQAVGTLGRSLLDGAKDVKLFGEEIHVSARICRIDGISGHADREGLLRWISSFTEKPQKVFIVHGEDLTSDLFASTLRSRLGLDAEAPYSGSVFDLSKGRWEVRAQPRRVEKLESKASSRANTVFGRLVAAGQRLVAVIKQNEGVANKDLAKFADQINALCDKWQR</sequence>
<dbReference type="GO" id="GO:0016787">
    <property type="term" value="F:hydrolase activity"/>
    <property type="evidence" value="ECO:0007669"/>
    <property type="project" value="UniProtKB-KW"/>
</dbReference>
<evidence type="ECO:0000259" key="3">
    <source>
        <dbReference type="SMART" id="SM01027"/>
    </source>
</evidence>
<dbReference type="Pfam" id="PF10996">
    <property type="entry name" value="Beta-Casp"/>
    <property type="match status" value="1"/>
</dbReference>
<evidence type="ECO:0000313" key="4">
    <source>
        <dbReference type="EMBL" id="HIT93702.1"/>
    </source>
</evidence>
<gene>
    <name evidence="4" type="ORF">IAC43_00800</name>
</gene>
<dbReference type="AlphaFoldDB" id="A0A9D1KS48"/>
<feature type="domain" description="Metallo-beta-lactamase" evidence="2">
    <location>
        <begin position="13"/>
        <end position="245"/>
    </location>
</feature>
<dbReference type="InterPro" id="IPR022712">
    <property type="entry name" value="Beta_Casp"/>
</dbReference>
<organism evidence="4 5">
    <name type="scientific">Candidatus Faecivivens stercoripullorum</name>
    <dbReference type="NCBI Taxonomy" id="2840805"/>
    <lineage>
        <taxon>Bacteria</taxon>
        <taxon>Bacillati</taxon>
        <taxon>Bacillota</taxon>
        <taxon>Clostridia</taxon>
        <taxon>Eubacteriales</taxon>
        <taxon>Oscillospiraceae</taxon>
        <taxon>Oscillospiraceae incertae sedis</taxon>
        <taxon>Candidatus Faecivivens</taxon>
    </lineage>
</organism>
<feature type="domain" description="Beta-Casp" evidence="3">
    <location>
        <begin position="250"/>
        <end position="379"/>
    </location>
</feature>
<reference evidence="4" key="1">
    <citation type="submission" date="2020-10" db="EMBL/GenBank/DDBJ databases">
        <authorList>
            <person name="Gilroy R."/>
        </authorList>
    </citation>
    <scope>NUCLEOTIDE SEQUENCE</scope>
    <source>
        <strain evidence="4">ChiBcec7-5410</strain>
    </source>
</reference>
<dbReference type="SMART" id="SM01027">
    <property type="entry name" value="Beta-Casp"/>
    <property type="match status" value="1"/>
</dbReference>
<keyword evidence="1" id="KW-0378">Hydrolase</keyword>
<evidence type="ECO:0000256" key="1">
    <source>
        <dbReference type="ARBA" id="ARBA00022801"/>
    </source>
</evidence>
<dbReference type="InterPro" id="IPR001279">
    <property type="entry name" value="Metallo-B-lactamas"/>
</dbReference>
<dbReference type="SUPFAM" id="SSF56281">
    <property type="entry name" value="Metallo-hydrolase/oxidoreductase"/>
    <property type="match status" value="1"/>
</dbReference>
<comment type="caution">
    <text evidence="4">The sequence shown here is derived from an EMBL/GenBank/DDBJ whole genome shotgun (WGS) entry which is preliminary data.</text>
</comment>
<dbReference type="PANTHER" id="PTHR11203:SF37">
    <property type="entry name" value="INTEGRATOR COMPLEX SUBUNIT 11"/>
    <property type="match status" value="1"/>
</dbReference>
<evidence type="ECO:0000259" key="2">
    <source>
        <dbReference type="SMART" id="SM00849"/>
    </source>
</evidence>
<dbReference type="Gene3D" id="3.60.15.10">
    <property type="entry name" value="Ribonuclease Z/Hydroxyacylglutathione hydrolase-like"/>
    <property type="match status" value="1"/>
</dbReference>
<dbReference type="Gene3D" id="3.40.50.10890">
    <property type="match status" value="1"/>
</dbReference>
<dbReference type="Pfam" id="PF16661">
    <property type="entry name" value="Lactamase_B_6"/>
    <property type="match status" value="1"/>
</dbReference>
<dbReference type="GO" id="GO:0004521">
    <property type="term" value="F:RNA endonuclease activity"/>
    <property type="evidence" value="ECO:0007669"/>
    <property type="project" value="TreeGrafter"/>
</dbReference>